<accession>A0ABM0ZQ04</accession>
<evidence type="ECO:0000313" key="2">
    <source>
        <dbReference type="Proteomes" id="UP000694863"/>
    </source>
</evidence>
<feature type="compositionally biased region" description="Basic residues" evidence="1">
    <location>
        <begin position="82"/>
        <end position="93"/>
    </location>
</feature>
<reference evidence="3" key="1">
    <citation type="submission" date="2025-08" db="UniProtKB">
        <authorList>
            <consortium name="RefSeq"/>
        </authorList>
    </citation>
    <scope>IDENTIFICATION</scope>
</reference>
<keyword evidence="2" id="KW-1185">Reference proteome</keyword>
<name>A0ABM0ZQ04_ECHTE</name>
<feature type="region of interest" description="Disordered" evidence="1">
    <location>
        <begin position="82"/>
        <end position="127"/>
    </location>
</feature>
<dbReference type="RefSeq" id="XP_012859674.1">
    <property type="nucleotide sequence ID" value="XM_013004220.1"/>
</dbReference>
<evidence type="ECO:0000256" key="1">
    <source>
        <dbReference type="SAM" id="MobiDB-lite"/>
    </source>
</evidence>
<gene>
    <name evidence="3" type="primary">LOC101647300</name>
</gene>
<organism evidence="2 3">
    <name type="scientific">Echinops telfairi</name>
    <name type="common">Lesser hedgehog tenrec</name>
    <dbReference type="NCBI Taxonomy" id="9371"/>
    <lineage>
        <taxon>Eukaryota</taxon>
        <taxon>Metazoa</taxon>
        <taxon>Chordata</taxon>
        <taxon>Craniata</taxon>
        <taxon>Vertebrata</taxon>
        <taxon>Euteleostomi</taxon>
        <taxon>Mammalia</taxon>
        <taxon>Eutheria</taxon>
        <taxon>Afrotheria</taxon>
        <taxon>Tenrecidae</taxon>
        <taxon>Tenrecinae</taxon>
        <taxon>Echinops</taxon>
    </lineage>
</organism>
<protein>
    <submittedName>
        <fullName evidence="3">60S ribosomal protein L29-like</fullName>
    </submittedName>
</protein>
<sequence length="127" mass="14095">MGFTKKHNKKGLQKMQANNAKATAARAEVIKDLVQTMEVKAKIPMGVNRKLSRLAYTAHPNLGKWARARIAKGLRLCGPRPRHKARLRLHPRCRLQQDSQRRLAPAPVPKGEQAPAQAPNGTQAPTK</sequence>
<evidence type="ECO:0000313" key="3">
    <source>
        <dbReference type="RefSeq" id="XP_012859674.1"/>
    </source>
</evidence>
<feature type="compositionally biased region" description="Basic residues" evidence="1">
    <location>
        <begin position="1"/>
        <end position="12"/>
    </location>
</feature>
<proteinExistence type="predicted"/>
<feature type="region of interest" description="Disordered" evidence="1">
    <location>
        <begin position="1"/>
        <end position="23"/>
    </location>
</feature>
<dbReference type="Proteomes" id="UP000694863">
    <property type="component" value="Unplaced"/>
</dbReference>
<dbReference type="GeneID" id="101647300"/>